<gene>
    <name evidence="1" type="ORF">PROFUN_11334</name>
</gene>
<evidence type="ECO:0000313" key="2">
    <source>
        <dbReference type="Proteomes" id="UP000241769"/>
    </source>
</evidence>
<proteinExistence type="predicted"/>
<sequence>MKNSPLLLKSAVALTFVFLVIYLRRSLTAGSEQWQTMQPISEDSASLSIIQETNPKRFSIAYLMVVHSADTVASATELISAMNHTDDLFFILAAKALSISFFKVLENFSQVTTRRSSFKLTRGRCMDVDCNAMTTSPYHAVVVPSVNWVMFPYEFGVHVLSPAILGPWTNFLKWNMYPDESFWASILYSSPWRHWTVLNYHLFTYWNSPCRTYQNERTGSSPCYYGLGDMDVLYSSVYWIGRKVHARDPVKKYLRRWFDVVDQPMRAAEYIDYVKKDMREALTEYIEYKDTAQFNFTAFRIRKPPGREQLEGPVTYFRLENQNVTSYLLTERPFAPVKTGEGKDQWVVEANDEGHHTFMNRETKKYFGAKASGELSATEDDAKSVHQQWDVTSVDIEDKQKKSMGKFWTLRNVGTGKFLECTKCTNQMERQEMQLTEEKKQEPLQTWRLLPVRAF</sequence>
<name>A0A2P6NAC8_9EUKA</name>
<protein>
    <submittedName>
        <fullName evidence="1">Uncharacterized protein</fullName>
    </submittedName>
</protein>
<dbReference type="AlphaFoldDB" id="A0A2P6NAC8"/>
<dbReference type="InParanoid" id="A0A2P6NAC8"/>
<comment type="caution">
    <text evidence="1">The sequence shown here is derived from an EMBL/GenBank/DDBJ whole genome shotgun (WGS) entry which is preliminary data.</text>
</comment>
<dbReference type="Gene3D" id="2.80.10.50">
    <property type="match status" value="1"/>
</dbReference>
<dbReference type="OrthoDB" id="2156316at2759"/>
<evidence type="ECO:0000313" key="1">
    <source>
        <dbReference type="EMBL" id="PRP80893.1"/>
    </source>
</evidence>
<reference evidence="1 2" key="1">
    <citation type="journal article" date="2018" name="Genome Biol. Evol.">
        <title>Multiple Roots of Fruiting Body Formation in Amoebozoa.</title>
        <authorList>
            <person name="Hillmann F."/>
            <person name="Forbes G."/>
            <person name="Novohradska S."/>
            <person name="Ferling I."/>
            <person name="Riege K."/>
            <person name="Groth M."/>
            <person name="Westermann M."/>
            <person name="Marz M."/>
            <person name="Spaller T."/>
            <person name="Winckler T."/>
            <person name="Schaap P."/>
            <person name="Glockner G."/>
        </authorList>
    </citation>
    <scope>NUCLEOTIDE SEQUENCE [LARGE SCALE GENOMIC DNA]</scope>
    <source>
        <strain evidence="1 2">Jena</strain>
    </source>
</reference>
<dbReference type="EMBL" id="MDYQ01000135">
    <property type="protein sequence ID" value="PRP80893.1"/>
    <property type="molecule type" value="Genomic_DNA"/>
</dbReference>
<dbReference type="STRING" id="1890364.A0A2P6NAC8"/>
<accession>A0A2P6NAC8</accession>
<dbReference type="Proteomes" id="UP000241769">
    <property type="component" value="Unassembled WGS sequence"/>
</dbReference>
<organism evidence="1 2">
    <name type="scientific">Planoprotostelium fungivorum</name>
    <dbReference type="NCBI Taxonomy" id="1890364"/>
    <lineage>
        <taxon>Eukaryota</taxon>
        <taxon>Amoebozoa</taxon>
        <taxon>Evosea</taxon>
        <taxon>Variosea</taxon>
        <taxon>Cavosteliida</taxon>
        <taxon>Cavosteliaceae</taxon>
        <taxon>Planoprotostelium</taxon>
    </lineage>
</organism>
<keyword evidence="2" id="KW-1185">Reference proteome</keyword>